<dbReference type="RefSeq" id="WP_155310460.1">
    <property type="nucleotide sequence ID" value="NZ_AP021876.1"/>
</dbReference>
<evidence type="ECO:0000313" key="1">
    <source>
        <dbReference type="EMBL" id="BBO82009.1"/>
    </source>
</evidence>
<accession>A0A5K7ZPX8</accession>
<name>A0A5K7ZPX8_9BACT</name>
<protein>
    <submittedName>
        <fullName evidence="1">Uncharacterized protein</fullName>
    </submittedName>
</protein>
<sequence length="69" mass="7641">MAWTTLPGITGKVYVPDETGPTPKKHPCRTCFSCQWCDETRCRVCRSGSETDCPAAPDDARCRCAEEKS</sequence>
<gene>
    <name evidence="1" type="ORF">DSCO28_25750</name>
</gene>
<reference evidence="1 2" key="1">
    <citation type="submission" date="2019-11" db="EMBL/GenBank/DDBJ databases">
        <title>Comparative genomics of hydrocarbon-degrading Desulfosarcina strains.</title>
        <authorList>
            <person name="Watanabe M."/>
            <person name="Kojima H."/>
            <person name="Fukui M."/>
        </authorList>
    </citation>
    <scope>NUCLEOTIDE SEQUENCE [LARGE SCALE GENOMIC DNA]</scope>
    <source>
        <strain evidence="1 2">28bB2T</strain>
    </source>
</reference>
<proteinExistence type="predicted"/>
<dbReference type="AlphaFoldDB" id="A0A5K7ZPX8"/>
<dbReference type="KEGG" id="dov:DSCO28_25750"/>
<dbReference type="Proteomes" id="UP000425960">
    <property type="component" value="Chromosome"/>
</dbReference>
<dbReference type="EMBL" id="AP021876">
    <property type="protein sequence ID" value="BBO82009.1"/>
    <property type="molecule type" value="Genomic_DNA"/>
</dbReference>
<organism evidence="1 2">
    <name type="scientific">Desulfosarcina ovata subsp. sediminis</name>
    <dbReference type="NCBI Taxonomy" id="885957"/>
    <lineage>
        <taxon>Bacteria</taxon>
        <taxon>Pseudomonadati</taxon>
        <taxon>Thermodesulfobacteriota</taxon>
        <taxon>Desulfobacteria</taxon>
        <taxon>Desulfobacterales</taxon>
        <taxon>Desulfosarcinaceae</taxon>
        <taxon>Desulfosarcina</taxon>
    </lineage>
</organism>
<evidence type="ECO:0000313" key="2">
    <source>
        <dbReference type="Proteomes" id="UP000425960"/>
    </source>
</evidence>